<keyword evidence="3" id="KW-1185">Reference proteome</keyword>
<reference evidence="2 3" key="1">
    <citation type="submission" date="2019-08" db="EMBL/GenBank/DDBJ databases">
        <title>Deep-cultivation of Planctomycetes and their phenomic and genomic characterization uncovers novel biology.</title>
        <authorList>
            <person name="Wiegand S."/>
            <person name="Jogler M."/>
            <person name="Boedeker C."/>
            <person name="Pinto D."/>
            <person name="Vollmers J."/>
            <person name="Rivas-Marin E."/>
            <person name="Kohn T."/>
            <person name="Peeters S.H."/>
            <person name="Heuer A."/>
            <person name="Rast P."/>
            <person name="Oberbeckmann S."/>
            <person name="Bunk B."/>
            <person name="Jeske O."/>
            <person name="Meyerdierks A."/>
            <person name="Storesund J.E."/>
            <person name="Kallscheuer N."/>
            <person name="Luecker S."/>
            <person name="Lage O.M."/>
            <person name="Pohl T."/>
            <person name="Merkel B.J."/>
            <person name="Hornburger P."/>
            <person name="Mueller R.-W."/>
            <person name="Bruemmer F."/>
            <person name="Labrenz M."/>
            <person name="Spormann A.M."/>
            <person name="Op den Camp H."/>
            <person name="Overmann J."/>
            <person name="Amann R."/>
            <person name="Jetten M.S.M."/>
            <person name="Mascher T."/>
            <person name="Medema M.H."/>
            <person name="Devos D.P."/>
            <person name="Kaster A.-K."/>
            <person name="Ovreas L."/>
            <person name="Rohde M."/>
            <person name="Galperin M.Y."/>
            <person name="Jogler C."/>
        </authorList>
    </citation>
    <scope>NUCLEOTIDE SEQUENCE [LARGE SCALE GENOMIC DNA]</scope>
    <source>
        <strain evidence="2 3">DSM 8797</strain>
    </source>
</reference>
<protein>
    <submittedName>
        <fullName evidence="2">Uncharacterized protein</fullName>
    </submittedName>
</protein>
<proteinExistence type="predicted"/>
<evidence type="ECO:0000313" key="3">
    <source>
        <dbReference type="Proteomes" id="UP000322887"/>
    </source>
</evidence>
<sequence>MQKATLAETVLAKTVQAVVGFVGSYIILIYVFMFLGLMLPETDLTWPEQKMQSFMFCLTFALACGFGLFTVCYGTIKVSRFWLWFLIVFSLTSLLQLMPGDGGLRVELNLGWPRWTIVSLYVQAKLSMVKLVVLLIHVCLSLGLAWCFHSGWPRLFHQSTPHTSS</sequence>
<feature type="transmembrane region" description="Helical" evidence="1">
    <location>
        <begin position="81"/>
        <end position="98"/>
    </location>
</feature>
<accession>A0ABX5YMX9</accession>
<dbReference type="Proteomes" id="UP000322887">
    <property type="component" value="Chromosome"/>
</dbReference>
<dbReference type="EMBL" id="CP042910">
    <property type="protein sequence ID" value="QEG17020.1"/>
    <property type="molecule type" value="Genomic_DNA"/>
</dbReference>
<dbReference type="GeneID" id="98647436"/>
<keyword evidence="1" id="KW-0472">Membrane</keyword>
<name>A0ABX5YMX9_9PLAN</name>
<feature type="transmembrane region" description="Helical" evidence="1">
    <location>
        <begin position="18"/>
        <end position="39"/>
    </location>
</feature>
<gene>
    <name evidence="2" type="ORF">GmarT_28910</name>
</gene>
<organism evidence="2 3">
    <name type="scientific">Gimesia maris</name>
    <dbReference type="NCBI Taxonomy" id="122"/>
    <lineage>
        <taxon>Bacteria</taxon>
        <taxon>Pseudomonadati</taxon>
        <taxon>Planctomycetota</taxon>
        <taxon>Planctomycetia</taxon>
        <taxon>Planctomycetales</taxon>
        <taxon>Planctomycetaceae</taxon>
        <taxon>Gimesia</taxon>
    </lineage>
</organism>
<keyword evidence="1" id="KW-0812">Transmembrane</keyword>
<evidence type="ECO:0000313" key="2">
    <source>
        <dbReference type="EMBL" id="QEG17020.1"/>
    </source>
</evidence>
<feature type="transmembrane region" description="Helical" evidence="1">
    <location>
        <begin position="128"/>
        <end position="148"/>
    </location>
</feature>
<evidence type="ECO:0000256" key="1">
    <source>
        <dbReference type="SAM" id="Phobius"/>
    </source>
</evidence>
<dbReference type="RefSeq" id="WP_002646671.1">
    <property type="nucleotide sequence ID" value="NZ_CP042910.1"/>
</dbReference>
<feature type="transmembrane region" description="Helical" evidence="1">
    <location>
        <begin position="51"/>
        <end position="74"/>
    </location>
</feature>
<keyword evidence="1" id="KW-1133">Transmembrane helix</keyword>